<evidence type="ECO:0000313" key="5">
    <source>
        <dbReference type="Proteomes" id="UP001600888"/>
    </source>
</evidence>
<dbReference type="SMART" id="SM00066">
    <property type="entry name" value="GAL4"/>
    <property type="match status" value="1"/>
</dbReference>
<gene>
    <name evidence="4" type="ORF">FJTKL_03436</name>
</gene>
<reference evidence="4 5" key="1">
    <citation type="submission" date="2024-03" db="EMBL/GenBank/DDBJ databases">
        <title>A high-quality draft genome sequence of Diaporthe vaccinii, a causative agent of upright dieback and viscid rot disease in cranberry plants.</title>
        <authorList>
            <person name="Sarrasin M."/>
            <person name="Lang B.F."/>
            <person name="Burger G."/>
        </authorList>
    </citation>
    <scope>NUCLEOTIDE SEQUENCE [LARGE SCALE GENOMIC DNA]</scope>
    <source>
        <strain evidence="4 5">IS7</strain>
    </source>
</reference>
<feature type="region of interest" description="Disordered" evidence="2">
    <location>
        <begin position="1"/>
        <end position="74"/>
    </location>
</feature>
<feature type="compositionally biased region" description="Pro residues" evidence="2">
    <location>
        <begin position="1"/>
        <end position="10"/>
    </location>
</feature>
<dbReference type="PROSITE" id="PS00463">
    <property type="entry name" value="ZN2_CY6_FUNGAL_1"/>
    <property type="match status" value="1"/>
</dbReference>
<name>A0ABR4F264_9PEZI</name>
<dbReference type="Proteomes" id="UP001600888">
    <property type="component" value="Unassembled WGS sequence"/>
</dbReference>
<feature type="compositionally biased region" description="Gly residues" evidence="2">
    <location>
        <begin position="46"/>
        <end position="57"/>
    </location>
</feature>
<evidence type="ECO:0000259" key="3">
    <source>
        <dbReference type="PROSITE" id="PS50048"/>
    </source>
</evidence>
<comment type="caution">
    <text evidence="4">The sequence shown here is derived from an EMBL/GenBank/DDBJ whole genome shotgun (WGS) entry which is preliminary data.</text>
</comment>
<evidence type="ECO:0000313" key="4">
    <source>
        <dbReference type="EMBL" id="KAL2288770.1"/>
    </source>
</evidence>
<evidence type="ECO:0000256" key="1">
    <source>
        <dbReference type="ARBA" id="ARBA00023242"/>
    </source>
</evidence>
<keyword evidence="5" id="KW-1185">Reference proteome</keyword>
<keyword evidence="1" id="KW-0539">Nucleus</keyword>
<dbReference type="EMBL" id="JBAWTH010000015">
    <property type="protein sequence ID" value="KAL2288770.1"/>
    <property type="molecule type" value="Genomic_DNA"/>
</dbReference>
<feature type="compositionally biased region" description="Low complexity" evidence="2">
    <location>
        <begin position="225"/>
        <end position="242"/>
    </location>
</feature>
<evidence type="ECO:0000256" key="2">
    <source>
        <dbReference type="SAM" id="MobiDB-lite"/>
    </source>
</evidence>
<accession>A0ABR4F264</accession>
<dbReference type="PROSITE" id="PS50048">
    <property type="entry name" value="ZN2_CY6_FUNGAL_2"/>
    <property type="match status" value="1"/>
</dbReference>
<organism evidence="4 5">
    <name type="scientific">Diaporthe vaccinii</name>
    <dbReference type="NCBI Taxonomy" id="105482"/>
    <lineage>
        <taxon>Eukaryota</taxon>
        <taxon>Fungi</taxon>
        <taxon>Dikarya</taxon>
        <taxon>Ascomycota</taxon>
        <taxon>Pezizomycotina</taxon>
        <taxon>Sordariomycetes</taxon>
        <taxon>Sordariomycetidae</taxon>
        <taxon>Diaporthales</taxon>
        <taxon>Diaporthaceae</taxon>
        <taxon>Diaporthe</taxon>
        <taxon>Diaporthe eres species complex</taxon>
    </lineage>
</organism>
<feature type="region of interest" description="Disordered" evidence="2">
    <location>
        <begin position="116"/>
        <end position="242"/>
    </location>
</feature>
<sequence>MTQMPTPPPISDSSRGLRFRAVNHPIHEQDPGPDPAQAMDDIPTIRGGGGRASGGHGSRADAGPEPTRRAVGPRLYHKKSRMGCLRCKARRVKCDEAHPVCSGCSRHMVECVYPSRGAPSQGSSRQDAAAISLRVTRAESSSGHSDQGFSPNASSAASTHPGSDSWASRTPGPEPHSLPVPVEPGGFSPMTPGYTPYSASRGLSPPHLGGYPPSGAAGGTLPPLSSRAPSVVSSSSSSQAGSVVREANDYLSHLTDPEILDMPESKERRIWELRLLHNYMVNFAQQAATSRLDLGPGLQPRPSPGAAPEDSSTGEVVDDGGAAAAAAGGGAFGQGSFLWGLEIPLLAFEDDAILYSMLASSALNMWTKSGDARERDELRMCQQKYLSMALREQRQAVGNLSRDNADTVCMSSLTILQNSFALVQTLPVRPWQPPLEWLRMGKGAGSVLTVARGYLGPPSGGAGGGRGDKTTQFLNSMPRMDPDEMFTPANRAHLAWVLDNDRGGSATADAVAVAGGGGDHELQDKVTLGVYNRVLSYVGAVQKAIADGEPLNTVCRRFIGFAVWMPEVYHDFLTQRRPRALVTLAHFFKLWIPYDGLWLIGRTGENQVRGIREALPPQWRHKVDGIFEEYHLSAG</sequence>
<dbReference type="InterPro" id="IPR052400">
    <property type="entry name" value="Zn2-C6_fungal_TF"/>
</dbReference>
<dbReference type="InterPro" id="IPR001138">
    <property type="entry name" value="Zn2Cys6_DnaBD"/>
</dbReference>
<dbReference type="InterPro" id="IPR036864">
    <property type="entry name" value="Zn2-C6_fun-type_DNA-bd_sf"/>
</dbReference>
<feature type="domain" description="Zn(2)-C6 fungal-type" evidence="3">
    <location>
        <begin position="83"/>
        <end position="113"/>
    </location>
</feature>
<dbReference type="Pfam" id="PF00172">
    <property type="entry name" value="Zn_clus"/>
    <property type="match status" value="1"/>
</dbReference>
<dbReference type="Gene3D" id="4.10.240.10">
    <property type="entry name" value="Zn(2)-C6 fungal-type DNA-binding domain"/>
    <property type="match status" value="1"/>
</dbReference>
<proteinExistence type="predicted"/>
<protein>
    <recommendedName>
        <fullName evidence="3">Zn(2)-C6 fungal-type domain-containing protein</fullName>
    </recommendedName>
</protein>
<dbReference type="CDD" id="cd00067">
    <property type="entry name" value="GAL4"/>
    <property type="match status" value="1"/>
</dbReference>
<feature type="region of interest" description="Disordered" evidence="2">
    <location>
        <begin position="293"/>
        <end position="317"/>
    </location>
</feature>
<feature type="compositionally biased region" description="Pro residues" evidence="2">
    <location>
        <begin position="172"/>
        <end position="182"/>
    </location>
</feature>
<dbReference type="SUPFAM" id="SSF57701">
    <property type="entry name" value="Zn2/Cys6 DNA-binding domain"/>
    <property type="match status" value="1"/>
</dbReference>
<feature type="compositionally biased region" description="Polar residues" evidence="2">
    <location>
        <begin position="138"/>
        <end position="168"/>
    </location>
</feature>
<dbReference type="PANTHER" id="PTHR47657:SF14">
    <property type="entry name" value="ZN(2)-C6 FUNGAL-TYPE DOMAIN-CONTAINING PROTEIN"/>
    <property type="match status" value="1"/>
</dbReference>
<dbReference type="PANTHER" id="PTHR47657">
    <property type="entry name" value="STEROL REGULATORY ELEMENT-BINDING PROTEIN ECM22"/>
    <property type="match status" value="1"/>
</dbReference>